<comment type="catalytic activity">
    <reaction evidence="3">
        <text>pretRNA = a 3'-half-tRNA molecule with a 5'-OH end + a 5'-half-tRNA molecule with a 2',3'-cyclic phosphate end + an intron with a 2',3'-cyclic phosphate and a 5'-hydroxyl terminus.</text>
        <dbReference type="EC" id="4.6.1.16"/>
    </reaction>
</comment>
<dbReference type="PANTHER" id="PTHR21227:SF0">
    <property type="entry name" value="TRNA-SPLICING ENDONUCLEASE SUBUNIT SEN2"/>
    <property type="match status" value="1"/>
</dbReference>
<evidence type="ECO:0000256" key="3">
    <source>
        <dbReference type="ARBA" id="ARBA00034031"/>
    </source>
</evidence>
<dbReference type="GO" id="GO:0000213">
    <property type="term" value="F:tRNA-intron lyase activity"/>
    <property type="evidence" value="ECO:0007669"/>
    <property type="project" value="UniProtKB-EC"/>
</dbReference>
<dbReference type="CDD" id="cd22363">
    <property type="entry name" value="tRNA-intron_lyase_C"/>
    <property type="match status" value="1"/>
</dbReference>
<proteinExistence type="inferred from homology"/>
<dbReference type="GO" id="GO:0000214">
    <property type="term" value="C:tRNA-intron endonuclease complex"/>
    <property type="evidence" value="ECO:0007669"/>
    <property type="project" value="TreeGrafter"/>
</dbReference>
<sequence length="326" mass="36763">MRVNSLQHFEPPRFPLLRVLKSLVHASLQRLEPPLFALESLGFTAASSLNLMRRSPRYGLSHIVEALLEIENFHLQRGLIDLIFLRRARQFIGGEFVGGEFGLSERIGVVAPGLQPGERRRILSLVDAYIAVVVDRLLPLETAGASLDCSTVWEDFSSTSPSFRSHLVAALHFRRLGWRVRSGLNYGAHFVLYRGDSDVVHSEYIVYVHSDGVLQWPIVQSLTRLAEDVKKTVLLCQVEDVGDIRAGDDDVHCESPRARDCSPRVELASVVELHNRRFRFSGVLIRFWDVATADDDSQDYAFAPQPIVPKKRPQRKPKHDARALGL</sequence>
<keyword evidence="7" id="KW-1185">Reference proteome</keyword>
<dbReference type="Gene3D" id="3.40.1350.10">
    <property type="match status" value="1"/>
</dbReference>
<dbReference type="GO" id="GO:0000379">
    <property type="term" value="P:tRNA-type intron splice site recognition and cleavage"/>
    <property type="evidence" value="ECO:0007669"/>
    <property type="project" value="TreeGrafter"/>
</dbReference>
<dbReference type="InterPro" id="IPR036167">
    <property type="entry name" value="tRNA_intron_Endo_cat-like_sf"/>
</dbReference>
<evidence type="ECO:0000313" key="7">
    <source>
        <dbReference type="Proteomes" id="UP001209570"/>
    </source>
</evidence>
<dbReference type="GO" id="GO:0005737">
    <property type="term" value="C:cytoplasm"/>
    <property type="evidence" value="ECO:0007669"/>
    <property type="project" value="TreeGrafter"/>
</dbReference>
<dbReference type="Proteomes" id="UP001209570">
    <property type="component" value="Unassembled WGS sequence"/>
</dbReference>
<accession>A0AAD5LT54</accession>
<dbReference type="PANTHER" id="PTHR21227">
    <property type="entry name" value="TRNA-SPLICING ENDONUCLEASE SUBUNIT SEN2"/>
    <property type="match status" value="1"/>
</dbReference>
<organism evidence="6 7">
    <name type="scientific">Pythium insidiosum</name>
    <name type="common">Pythiosis disease agent</name>
    <dbReference type="NCBI Taxonomy" id="114742"/>
    <lineage>
        <taxon>Eukaryota</taxon>
        <taxon>Sar</taxon>
        <taxon>Stramenopiles</taxon>
        <taxon>Oomycota</taxon>
        <taxon>Peronosporomycetes</taxon>
        <taxon>Pythiales</taxon>
        <taxon>Pythiaceae</taxon>
        <taxon>Pythium</taxon>
    </lineage>
</organism>
<gene>
    <name evidence="6" type="ORF">P43SY_011135</name>
</gene>
<dbReference type="Pfam" id="PF01974">
    <property type="entry name" value="tRNA_int_endo"/>
    <property type="match status" value="1"/>
</dbReference>
<dbReference type="EMBL" id="JAKCXM010000776">
    <property type="protein sequence ID" value="KAJ0391945.1"/>
    <property type="molecule type" value="Genomic_DNA"/>
</dbReference>
<dbReference type="SUPFAM" id="SSF53032">
    <property type="entry name" value="tRNA-intron endonuclease catalytic domain-like"/>
    <property type="match status" value="1"/>
</dbReference>
<evidence type="ECO:0000313" key="6">
    <source>
        <dbReference type="EMBL" id="KAJ0391945.1"/>
    </source>
</evidence>
<evidence type="ECO:0000256" key="1">
    <source>
        <dbReference type="ARBA" id="ARBA00008078"/>
    </source>
</evidence>
<evidence type="ECO:0000256" key="4">
    <source>
        <dbReference type="SAM" id="MobiDB-lite"/>
    </source>
</evidence>
<dbReference type="EC" id="4.6.1.16" evidence="2"/>
<comment type="caution">
    <text evidence="6">The sequence shown here is derived from an EMBL/GenBank/DDBJ whole genome shotgun (WGS) entry which is preliminary data.</text>
</comment>
<evidence type="ECO:0000259" key="5">
    <source>
        <dbReference type="Pfam" id="PF01974"/>
    </source>
</evidence>
<feature type="compositionally biased region" description="Basic residues" evidence="4">
    <location>
        <begin position="309"/>
        <end position="319"/>
    </location>
</feature>
<dbReference type="InterPro" id="IPR011856">
    <property type="entry name" value="tRNA_endonuc-like_dom_sf"/>
</dbReference>
<protein>
    <recommendedName>
        <fullName evidence="2">tRNA-intron lyase</fullName>
        <ecNumber evidence="2">4.6.1.16</ecNumber>
    </recommendedName>
</protein>
<dbReference type="InterPro" id="IPR006677">
    <property type="entry name" value="tRNA_intron_Endonuc_cat-like"/>
</dbReference>
<comment type="similarity">
    <text evidence="1">Belongs to the tRNA-intron endonuclease family.</text>
</comment>
<name>A0AAD5LT54_PYTIN</name>
<dbReference type="GO" id="GO:0003676">
    <property type="term" value="F:nucleic acid binding"/>
    <property type="evidence" value="ECO:0007669"/>
    <property type="project" value="InterPro"/>
</dbReference>
<dbReference type="AlphaFoldDB" id="A0AAD5LT54"/>
<feature type="domain" description="tRNA intron endonuclease catalytic" evidence="5">
    <location>
        <begin position="166"/>
        <end position="245"/>
    </location>
</feature>
<feature type="region of interest" description="Disordered" evidence="4">
    <location>
        <begin position="302"/>
        <end position="326"/>
    </location>
</feature>
<reference evidence="6" key="1">
    <citation type="submission" date="2021-12" db="EMBL/GenBank/DDBJ databases">
        <title>Prjna785345.</title>
        <authorList>
            <person name="Rujirawat T."/>
            <person name="Krajaejun T."/>
        </authorList>
    </citation>
    <scope>NUCLEOTIDE SEQUENCE</scope>
    <source>
        <strain evidence="6">Pi057C3</strain>
    </source>
</reference>
<evidence type="ECO:0000256" key="2">
    <source>
        <dbReference type="ARBA" id="ARBA00012573"/>
    </source>
</evidence>
<dbReference type="InterPro" id="IPR006676">
    <property type="entry name" value="tRNA_splic"/>
</dbReference>